<feature type="transmembrane region" description="Helical" evidence="10">
    <location>
        <begin position="487"/>
        <end position="509"/>
    </location>
</feature>
<dbReference type="PROSITE" id="PS50259">
    <property type="entry name" value="G_PROTEIN_RECEP_F3_4"/>
    <property type="match status" value="1"/>
</dbReference>
<comment type="caution">
    <text evidence="12">The sequence shown here is derived from an EMBL/GenBank/DDBJ whole genome shotgun (WGS) entry which is preliminary data.</text>
</comment>
<evidence type="ECO:0000313" key="13">
    <source>
        <dbReference type="Proteomes" id="UP000696485"/>
    </source>
</evidence>
<evidence type="ECO:0000256" key="8">
    <source>
        <dbReference type="ARBA" id="ARBA00023224"/>
    </source>
</evidence>
<evidence type="ECO:0000256" key="6">
    <source>
        <dbReference type="ARBA" id="ARBA00023170"/>
    </source>
</evidence>
<feature type="transmembrane region" description="Helical" evidence="10">
    <location>
        <begin position="424"/>
        <end position="445"/>
    </location>
</feature>
<dbReference type="PANTHER" id="PTHR10519">
    <property type="entry name" value="GABA-B RECEPTOR"/>
    <property type="match status" value="1"/>
</dbReference>
<dbReference type="PANTHER" id="PTHR10519:SF20">
    <property type="entry name" value="G-PROTEIN COUPLED RECEPTOR 156-RELATED"/>
    <property type="match status" value="1"/>
</dbReference>
<keyword evidence="5 10" id="KW-0472">Membrane</keyword>
<keyword evidence="2 10" id="KW-0812">Transmembrane</keyword>
<organism evidence="12 13">
    <name type="scientific">Podila minutissima</name>
    <dbReference type="NCBI Taxonomy" id="64525"/>
    <lineage>
        <taxon>Eukaryota</taxon>
        <taxon>Fungi</taxon>
        <taxon>Fungi incertae sedis</taxon>
        <taxon>Mucoromycota</taxon>
        <taxon>Mortierellomycotina</taxon>
        <taxon>Mortierellomycetes</taxon>
        <taxon>Mortierellales</taxon>
        <taxon>Mortierellaceae</taxon>
        <taxon>Podila</taxon>
    </lineage>
</organism>
<evidence type="ECO:0000256" key="5">
    <source>
        <dbReference type="ARBA" id="ARBA00023136"/>
    </source>
</evidence>
<dbReference type="AlphaFoldDB" id="A0A9P5SNZ2"/>
<keyword evidence="3 10" id="KW-1133">Transmembrane helix</keyword>
<keyword evidence="4" id="KW-0297">G-protein coupled receptor</keyword>
<reference evidence="12" key="1">
    <citation type="journal article" date="2020" name="Fungal Divers.">
        <title>Resolving the Mortierellaceae phylogeny through synthesis of multi-gene phylogenetics and phylogenomics.</title>
        <authorList>
            <person name="Vandepol N."/>
            <person name="Liber J."/>
            <person name="Desiro A."/>
            <person name="Na H."/>
            <person name="Kennedy M."/>
            <person name="Barry K."/>
            <person name="Grigoriev I.V."/>
            <person name="Miller A.N."/>
            <person name="O'Donnell K."/>
            <person name="Stajich J.E."/>
            <person name="Bonito G."/>
        </authorList>
    </citation>
    <scope>NUCLEOTIDE SEQUENCE</scope>
    <source>
        <strain evidence="12">NVP1</strain>
    </source>
</reference>
<dbReference type="Proteomes" id="UP000696485">
    <property type="component" value="Unassembled WGS sequence"/>
</dbReference>
<dbReference type="SUPFAM" id="SSF53822">
    <property type="entry name" value="Periplasmic binding protein-like I"/>
    <property type="match status" value="1"/>
</dbReference>
<keyword evidence="8" id="KW-0807">Transducer</keyword>
<evidence type="ECO:0000259" key="11">
    <source>
        <dbReference type="PROSITE" id="PS50259"/>
    </source>
</evidence>
<dbReference type="GO" id="GO:0007214">
    <property type="term" value="P:gamma-aminobutyric acid signaling pathway"/>
    <property type="evidence" value="ECO:0007669"/>
    <property type="project" value="TreeGrafter"/>
</dbReference>
<protein>
    <recommendedName>
        <fullName evidence="11">G-protein coupled receptors family 3 profile domain-containing protein</fullName>
    </recommendedName>
</protein>
<dbReference type="InterPro" id="IPR017978">
    <property type="entry name" value="GPCR_3_C"/>
</dbReference>
<dbReference type="Pfam" id="PF00003">
    <property type="entry name" value="7tm_3"/>
    <property type="match status" value="1"/>
</dbReference>
<comment type="subcellular location">
    <subcellularLocation>
        <location evidence="1">Membrane</location>
        <topology evidence="1">Multi-pass membrane protein</topology>
    </subcellularLocation>
</comment>
<feature type="transmembrane region" description="Helical" evidence="10">
    <location>
        <begin position="582"/>
        <end position="603"/>
    </location>
</feature>
<accession>A0A9P5SNZ2</accession>
<dbReference type="InterPro" id="IPR028082">
    <property type="entry name" value="Peripla_BP_I"/>
</dbReference>
<evidence type="ECO:0000256" key="2">
    <source>
        <dbReference type="ARBA" id="ARBA00022692"/>
    </source>
</evidence>
<evidence type="ECO:0000256" key="9">
    <source>
        <dbReference type="SAM" id="MobiDB-lite"/>
    </source>
</evidence>
<keyword evidence="6" id="KW-0675">Receptor</keyword>
<evidence type="ECO:0000256" key="3">
    <source>
        <dbReference type="ARBA" id="ARBA00022989"/>
    </source>
</evidence>
<feature type="transmembrane region" description="Helical" evidence="10">
    <location>
        <begin position="457"/>
        <end position="481"/>
    </location>
</feature>
<name>A0A9P5SNZ2_9FUNG</name>
<keyword evidence="13" id="KW-1185">Reference proteome</keyword>
<dbReference type="GO" id="GO:0038039">
    <property type="term" value="C:G protein-coupled receptor heterodimeric complex"/>
    <property type="evidence" value="ECO:0007669"/>
    <property type="project" value="TreeGrafter"/>
</dbReference>
<proteinExistence type="predicted"/>
<dbReference type="EMBL" id="JAAAUY010000329">
    <property type="protein sequence ID" value="KAF9331338.1"/>
    <property type="molecule type" value="Genomic_DNA"/>
</dbReference>
<dbReference type="Gene3D" id="3.40.50.2300">
    <property type="match status" value="2"/>
</dbReference>
<evidence type="ECO:0000256" key="1">
    <source>
        <dbReference type="ARBA" id="ARBA00004141"/>
    </source>
</evidence>
<sequence>MSCATAIRIAVEDINKDFTLPVNITLDFRSSDPPDSHPHSGSSAMFQASLLVSSNISAVIGDYYSWTTEFSATLTSALQIPQCSFASISDSLSNNLLYGTFIRSISANNMIFRQYLGYIRMMGWRRISVFFSDDSLGRSASFVIASYAAEYDVRVVNSYRLLDSHDEYDMKQQLNLVRDTGSYVNLILANGEYLIHALTDIQQSGMFGAPYVWLTMNDVNERLLARYRDDHLPQPNWDGLVVASILEGFEETPAFYDFEKRWKNLDPAVYPGAGKNSTSIYLELKAYTCVWLLAQGYQKDIELARKRGLSDAYIKRELQQGSYPRTVGNLTSAFFSTLSYTGPGGYYTLDQHGNTNNTVILIYQRQENKLVRVARSEIERNGTYSSVKLEKQIWPGWPRTTVIPDDAPDWVLQNISWKNPFGKALVILVILGVSMGVGLIFFVVWKRRNPVIQSAGPVFCVMELFAIILVCSTVVMKIGIFKDWTCVAHPLVLSFSLSLLIGTLAVKNLRQYRLYNNVLHDQHSKYDRKLIVQLTVIIFFCMLPSITYLFEVRPRARFVNFDGKEAIFCIPMNRSVTEMTKTALAVFCAIPMLLMTIATAFMAHRTRDMHVRWNDAFGVSCSMYNIFISNILLLNAMMASIIGLFGTKIVHMIHLARHNPDTSRRSTNPTADSAEDSDISSDVNKVQNVPIEDQLRIDATLQQFGFISTGRKVYRSRFGRPNGGGARPKKINSRFYTHTNVRHRHHRPPVIAAPRGGPESVAYTTCSLYCPTVTGVVTELQPDTSAARSAAGAHPESGIDPQQQHACMNMSSEEAISMPVLIERNHWYDRIVRKWRSMQVFVVPSLSVIILADCNENFIETYHTESTIEQRDS</sequence>
<dbReference type="InterPro" id="IPR001828">
    <property type="entry name" value="ANF_lig-bd_rcpt"/>
</dbReference>
<evidence type="ECO:0000256" key="7">
    <source>
        <dbReference type="ARBA" id="ARBA00023180"/>
    </source>
</evidence>
<dbReference type="InterPro" id="IPR002455">
    <property type="entry name" value="GPCR3_GABA-B"/>
</dbReference>
<dbReference type="Pfam" id="PF01094">
    <property type="entry name" value="ANF_receptor"/>
    <property type="match status" value="1"/>
</dbReference>
<feature type="transmembrane region" description="Helical" evidence="10">
    <location>
        <begin position="530"/>
        <end position="550"/>
    </location>
</feature>
<dbReference type="GO" id="GO:0004965">
    <property type="term" value="F:G protein-coupled GABA receptor activity"/>
    <property type="evidence" value="ECO:0007669"/>
    <property type="project" value="InterPro"/>
</dbReference>
<feature type="domain" description="G-protein coupled receptors family 3 profile" evidence="11">
    <location>
        <begin position="421"/>
        <end position="648"/>
    </location>
</feature>
<feature type="region of interest" description="Disordered" evidence="9">
    <location>
        <begin position="659"/>
        <end position="685"/>
    </location>
</feature>
<gene>
    <name evidence="12" type="ORF">BG006_005784</name>
</gene>
<evidence type="ECO:0000256" key="10">
    <source>
        <dbReference type="SAM" id="Phobius"/>
    </source>
</evidence>
<keyword evidence="7" id="KW-0325">Glycoprotein</keyword>
<feature type="transmembrane region" description="Helical" evidence="10">
    <location>
        <begin position="624"/>
        <end position="645"/>
    </location>
</feature>
<evidence type="ECO:0000256" key="4">
    <source>
        <dbReference type="ARBA" id="ARBA00023040"/>
    </source>
</evidence>
<evidence type="ECO:0000313" key="12">
    <source>
        <dbReference type="EMBL" id="KAF9331338.1"/>
    </source>
</evidence>